<dbReference type="GO" id="GO:0016020">
    <property type="term" value="C:membrane"/>
    <property type="evidence" value="ECO:0007669"/>
    <property type="project" value="UniProtKB-SubCell"/>
</dbReference>
<evidence type="ECO:0000256" key="5">
    <source>
        <dbReference type="SAM" id="Phobius"/>
    </source>
</evidence>
<dbReference type="AlphaFoldDB" id="A0A9P7G7P1"/>
<dbReference type="OrthoDB" id="3231000at2759"/>
<feature type="transmembrane region" description="Helical" evidence="5">
    <location>
        <begin position="487"/>
        <end position="508"/>
    </location>
</feature>
<keyword evidence="4 5" id="KW-0472">Membrane</keyword>
<comment type="subcellular location">
    <subcellularLocation>
        <location evidence="1">Membrane</location>
        <topology evidence="1">Multi-pass membrane protein</topology>
    </subcellularLocation>
</comment>
<reference evidence="6" key="1">
    <citation type="submission" date="2020-07" db="EMBL/GenBank/DDBJ databases">
        <authorList>
            <person name="Nieuwenhuis M."/>
            <person name="Van De Peppel L.J.J."/>
        </authorList>
    </citation>
    <scope>NUCLEOTIDE SEQUENCE</scope>
    <source>
        <strain evidence="6">AP01</strain>
        <tissue evidence="6">Mycelium</tissue>
    </source>
</reference>
<protein>
    <submittedName>
        <fullName evidence="6">Uncharacterized protein</fullName>
    </submittedName>
</protein>
<dbReference type="InterPro" id="IPR045863">
    <property type="entry name" value="CorA_TM1_TM2"/>
</dbReference>
<sequence>MVHLQVSKKIWSTERMAYQQRIRYIGPWPFLDLADEIDPEQLGHREPPPPVCKHFDVSKCNRCWEGYPQSLFPNWTPAQQKRSRISKIVGRVTETCVIHYVDVARNGQFSFSEDRSVPYSGRDAHWEFMMRPRAPGTRLRAMFLENLSGPVLQMIGTKYNIEPFFFSSSLGWIPARYQEEVKDGQSDHITITLSFVRTMPNPNVLVTSPTSTVQTASTVSFQYSPADQIIDTEAPLSIRSSDQIILPDLLALHMVRSSIDSTIISYHLGDEHRTTSASALHARLTAVGRSVYWSNIYANDDPTFVFLSILWYPLYAWDEAFEVLYSHICWLESRVIATNNIELTQELHVVQAHLLHYESLLDDFRKAVEFVLKTPYPALDNYSAHEKQASVDLMKKECGNLLSEIERLEKGRLMQVNRLKNVMKLGFSCVNIEDSRHMRRLTEATVKDSAAMKQVAYLTMIFLPSSLVATIYGMNIQTFGSGPYLTFHSYFAICIPLTVVTIWIIVAFQYHPGHSRRAGVEPGSFGSRLLDRSVLWNALGRAGWPILLALDLLERRRKAASAAQKQRYVDMDS</sequence>
<evidence type="ECO:0000313" key="6">
    <source>
        <dbReference type="EMBL" id="KAG5643668.1"/>
    </source>
</evidence>
<proteinExistence type="predicted"/>
<dbReference type="EMBL" id="JABCKV010000100">
    <property type="protein sequence ID" value="KAG5643668.1"/>
    <property type="molecule type" value="Genomic_DNA"/>
</dbReference>
<evidence type="ECO:0000256" key="4">
    <source>
        <dbReference type="ARBA" id="ARBA00023136"/>
    </source>
</evidence>
<comment type="caution">
    <text evidence="6">The sequence shown here is derived from an EMBL/GenBank/DDBJ whole genome shotgun (WGS) entry which is preliminary data.</text>
</comment>
<evidence type="ECO:0000256" key="1">
    <source>
        <dbReference type="ARBA" id="ARBA00004141"/>
    </source>
</evidence>
<gene>
    <name evidence="6" type="ORF">DXG03_000499</name>
</gene>
<dbReference type="Pfam" id="PF01544">
    <property type="entry name" value="CorA"/>
    <property type="match status" value="1"/>
</dbReference>
<dbReference type="Proteomes" id="UP000775547">
    <property type="component" value="Unassembled WGS sequence"/>
</dbReference>
<feature type="transmembrane region" description="Helical" evidence="5">
    <location>
        <begin position="455"/>
        <end position="475"/>
    </location>
</feature>
<evidence type="ECO:0000313" key="7">
    <source>
        <dbReference type="Proteomes" id="UP000775547"/>
    </source>
</evidence>
<dbReference type="Gene3D" id="1.20.58.340">
    <property type="entry name" value="Magnesium transport protein CorA, transmembrane region"/>
    <property type="match status" value="1"/>
</dbReference>
<name>A0A9P7G7P1_9AGAR</name>
<organism evidence="6 7">
    <name type="scientific">Asterophora parasitica</name>
    <dbReference type="NCBI Taxonomy" id="117018"/>
    <lineage>
        <taxon>Eukaryota</taxon>
        <taxon>Fungi</taxon>
        <taxon>Dikarya</taxon>
        <taxon>Basidiomycota</taxon>
        <taxon>Agaricomycotina</taxon>
        <taxon>Agaricomycetes</taxon>
        <taxon>Agaricomycetidae</taxon>
        <taxon>Agaricales</taxon>
        <taxon>Tricholomatineae</taxon>
        <taxon>Lyophyllaceae</taxon>
        <taxon>Asterophora</taxon>
    </lineage>
</organism>
<keyword evidence="7" id="KW-1185">Reference proteome</keyword>
<dbReference type="GO" id="GO:0046873">
    <property type="term" value="F:metal ion transmembrane transporter activity"/>
    <property type="evidence" value="ECO:0007669"/>
    <property type="project" value="InterPro"/>
</dbReference>
<dbReference type="SUPFAM" id="SSF144083">
    <property type="entry name" value="Magnesium transport protein CorA, transmembrane region"/>
    <property type="match status" value="1"/>
</dbReference>
<evidence type="ECO:0000256" key="3">
    <source>
        <dbReference type="ARBA" id="ARBA00022989"/>
    </source>
</evidence>
<dbReference type="InterPro" id="IPR002523">
    <property type="entry name" value="MgTranspt_CorA/ZnTranspt_ZntB"/>
</dbReference>
<keyword evidence="2 5" id="KW-0812">Transmembrane</keyword>
<reference evidence="6" key="2">
    <citation type="submission" date="2021-10" db="EMBL/GenBank/DDBJ databases">
        <title>Phylogenomics reveals ancestral predisposition of the termite-cultivated fungus Termitomyces towards a domesticated lifestyle.</title>
        <authorList>
            <person name="Auxier B."/>
            <person name="Grum-Grzhimaylo A."/>
            <person name="Cardenas M.E."/>
            <person name="Lodge J.D."/>
            <person name="Laessoe T."/>
            <person name="Pedersen O."/>
            <person name="Smith M.E."/>
            <person name="Kuyper T.W."/>
            <person name="Franco-Molano E.A."/>
            <person name="Baroni T.J."/>
            <person name="Aanen D.K."/>
        </authorList>
    </citation>
    <scope>NUCLEOTIDE SEQUENCE</scope>
    <source>
        <strain evidence="6">AP01</strain>
        <tissue evidence="6">Mycelium</tissue>
    </source>
</reference>
<accession>A0A9P7G7P1</accession>
<evidence type="ECO:0000256" key="2">
    <source>
        <dbReference type="ARBA" id="ARBA00022692"/>
    </source>
</evidence>
<keyword evidence="3 5" id="KW-1133">Transmembrane helix</keyword>